<dbReference type="InterPro" id="IPR036178">
    <property type="entry name" value="Formintransfe-cycloase-like_sf"/>
</dbReference>
<dbReference type="SUPFAM" id="SSF101262">
    <property type="entry name" value="Methenyltetrahydrofolate cyclohydrolase-like"/>
    <property type="match status" value="1"/>
</dbReference>
<dbReference type="InterPro" id="IPR007044">
    <property type="entry name" value="Cyclodeamin/CycHdrlase"/>
</dbReference>
<sequence length="207" mass="21921">MIEDTSLEVFLNELASKTPTPGGGSAAAIMGGMGAALVAMVCNLTINKKAYEAVDAEMRDILQRAEVLREQLTGMMRQDIEAFDRVMSAYGLPRETEAEKAVRSQAIQSALKDATEVPLACARASAEIIALSRVVAEKGNKNVVSDAGVAVVAAYAALKSSALSVRVNTGALSDVSFATQSITELDVILDGADTAMREIYQEVVHRL</sequence>
<name>A0A5Q0BL03_9GAMM</name>
<dbReference type="OrthoDB" id="7959174at2"/>
<evidence type="ECO:0000259" key="2">
    <source>
        <dbReference type="Pfam" id="PF04961"/>
    </source>
</evidence>
<evidence type="ECO:0000256" key="1">
    <source>
        <dbReference type="SAM" id="Phobius"/>
    </source>
</evidence>
<feature type="domain" description="Cyclodeaminase/cyclohydrolase" evidence="2">
    <location>
        <begin position="6"/>
        <end position="184"/>
    </location>
</feature>
<dbReference type="NCBIfam" id="NF045657">
    <property type="entry name" value="MthfCyhylaseFchA"/>
    <property type="match status" value="1"/>
</dbReference>
<dbReference type="KEGG" id="mmob:F6R98_09870"/>
<keyword evidence="1" id="KW-0472">Membrane</keyword>
<dbReference type="AlphaFoldDB" id="A0A5Q0BL03"/>
<keyword evidence="1" id="KW-1133">Transmembrane helix</keyword>
<dbReference type="GO" id="GO:0016787">
    <property type="term" value="F:hydrolase activity"/>
    <property type="evidence" value="ECO:0007669"/>
    <property type="project" value="UniProtKB-KW"/>
</dbReference>
<dbReference type="EMBL" id="CP044205">
    <property type="protein sequence ID" value="QFY42881.1"/>
    <property type="molecule type" value="Genomic_DNA"/>
</dbReference>
<proteinExistence type="predicted"/>
<feature type="transmembrane region" description="Helical" evidence="1">
    <location>
        <begin position="26"/>
        <end position="46"/>
    </location>
</feature>
<evidence type="ECO:0000313" key="3">
    <source>
        <dbReference type="EMBL" id="QFY42881.1"/>
    </source>
</evidence>
<keyword evidence="1" id="KW-0812">Transmembrane</keyword>
<organism evidence="3 4">
    <name type="scientific">Candidatus Methylospira mobilis</name>
    <dbReference type="NCBI Taxonomy" id="1808979"/>
    <lineage>
        <taxon>Bacteria</taxon>
        <taxon>Pseudomonadati</taxon>
        <taxon>Pseudomonadota</taxon>
        <taxon>Gammaproteobacteria</taxon>
        <taxon>Methylococcales</taxon>
        <taxon>Methylococcaceae</taxon>
        <taxon>Candidatus Methylospira</taxon>
    </lineage>
</organism>
<protein>
    <submittedName>
        <fullName evidence="3">Cyclodeaminase/cyclohydrolase family protein</fullName>
    </submittedName>
</protein>
<accession>A0A5Q0BL03</accession>
<reference evidence="3 4" key="1">
    <citation type="submission" date="2019-09" db="EMBL/GenBank/DDBJ databases">
        <title>Ecophysiology of the spiral-shaped methanotroph Methylospira mobilis as revealed by the complete genome sequence.</title>
        <authorList>
            <person name="Oshkin I.Y."/>
            <person name="Dedysh S.N."/>
            <person name="Miroshnikov K."/>
            <person name="Danilova O.V."/>
            <person name="Hakobyan A."/>
            <person name="Liesack W."/>
        </authorList>
    </citation>
    <scope>NUCLEOTIDE SEQUENCE [LARGE SCALE GENOMIC DNA]</scope>
    <source>
        <strain evidence="3 4">Shm1</strain>
    </source>
</reference>
<dbReference type="Proteomes" id="UP000325755">
    <property type="component" value="Chromosome"/>
</dbReference>
<keyword evidence="4" id="KW-1185">Reference proteome</keyword>
<evidence type="ECO:0000313" key="4">
    <source>
        <dbReference type="Proteomes" id="UP000325755"/>
    </source>
</evidence>
<dbReference type="InterPro" id="IPR054893">
    <property type="entry name" value="MthfCyhylase"/>
</dbReference>
<dbReference type="InParanoid" id="A0A5Q0BL03"/>
<gene>
    <name evidence="3" type="ORF">F6R98_09870</name>
</gene>
<dbReference type="Pfam" id="PF04961">
    <property type="entry name" value="FTCD_C"/>
    <property type="match status" value="1"/>
</dbReference>
<keyword evidence="3" id="KW-0378">Hydrolase</keyword>
<dbReference type="Gene3D" id="1.20.120.680">
    <property type="entry name" value="Formiminotetrahydrofolate cyclodeaminase monomer, up-and-down helical bundle"/>
    <property type="match status" value="1"/>
</dbReference>
<dbReference type="RefSeq" id="WP_153248871.1">
    <property type="nucleotide sequence ID" value="NZ_CP044205.1"/>
</dbReference>